<name>A0AAI8ETE9_XANAC</name>
<feature type="compositionally biased region" description="Basic and acidic residues" evidence="2">
    <location>
        <begin position="508"/>
        <end position="532"/>
    </location>
</feature>
<evidence type="ECO:0000259" key="4">
    <source>
        <dbReference type="Pfam" id="PF25800"/>
    </source>
</evidence>
<feature type="region of interest" description="Disordered" evidence="2">
    <location>
        <begin position="361"/>
        <end position="380"/>
    </location>
</feature>
<feature type="domain" description="FimV N-terminal" evidence="4">
    <location>
        <begin position="65"/>
        <end position="173"/>
    </location>
</feature>
<dbReference type="NCBIfam" id="TIGR03504">
    <property type="entry name" value="FimV_Cterm"/>
    <property type="match status" value="1"/>
</dbReference>
<evidence type="ECO:0000256" key="2">
    <source>
        <dbReference type="SAM" id="MobiDB-lite"/>
    </source>
</evidence>
<sequence>MHWPRMHAALRQCRRRSALRHGTDFFAHPAAILMPMKHRGGGAMRPIQGIGALLLMACSGAAMALGLGDIRVLSKPGQPLVAEIPVISNEPGELDSARVALASATTFARVGLERPQGLVSNLQFQFAQDARGRAVIRVTSSQAVDQPAINFLIEVEWGQGRLVREYSALVDAPNTAAAIAEPAIEAPRAGSSNAIAREPAPVADRAAQDNARTEAAARATASASAAAATQAGDALPAVRAGQTLSEIAAGVARSSGHSLDQTMLALLRTNPDAFINGNINRLKQGAVLRTPQEDALAQVGAAEAAVMVREQAAQWRQARSAVPQPAEAGAAAAAAATPPAATPAAAAGNGARLEIAPAVASQTNKAGVTSGTSAEGEGEMAANQQLQQAKEDIATRDAELQDLRSRVADLEKLKQQQQALIAMKDSDLAAAQKRLSETPAAAQQGGGFPLWLIGGLVLIVAAVVAWLAARRRKPSPLPPLPRRQFDFVLPGAPVQAAEPQEATQTAEPSERDVVHETEFEQADLRDEERAQDAHQPLSDVLRREPLPSEPAAAPTAVNSDDWRALRATPPVAATPAPHTTPVDEAQAPPHLASEAVETSHADVAPTIRDVPSAVSPVAVATQDSLDFERSPATPGTAPGPSASSRDVASAGRDRLELAAAYLDLGDKDTARGLLLEVAATGDDATRAEAAELLERLA</sequence>
<feature type="region of interest" description="Disordered" evidence="2">
    <location>
        <begin position="623"/>
        <end position="649"/>
    </location>
</feature>
<keyword evidence="1" id="KW-0175">Coiled coil</keyword>
<evidence type="ECO:0000256" key="3">
    <source>
        <dbReference type="SAM" id="Phobius"/>
    </source>
</evidence>
<feature type="region of interest" description="Disordered" evidence="2">
    <location>
        <begin position="494"/>
        <end position="558"/>
    </location>
</feature>
<gene>
    <name evidence="5" type="ordered locus">XAC2722</name>
</gene>
<evidence type="ECO:0000256" key="1">
    <source>
        <dbReference type="SAM" id="Coils"/>
    </source>
</evidence>
<feature type="transmembrane region" description="Helical" evidence="3">
    <location>
        <begin position="448"/>
        <end position="469"/>
    </location>
</feature>
<dbReference type="InterPro" id="IPR038440">
    <property type="entry name" value="FimV_C_sf"/>
</dbReference>
<dbReference type="AlphaFoldDB" id="A0AAI8ETE9"/>
<proteinExistence type="predicted"/>
<dbReference type="EMBL" id="AE008923">
    <property type="protein sequence ID" value="AAM37567.1"/>
    <property type="molecule type" value="Genomic_DNA"/>
</dbReference>
<organism evidence="5 6">
    <name type="scientific">Xanthomonas axonopodis pv. citri (strain 306)</name>
    <dbReference type="NCBI Taxonomy" id="190486"/>
    <lineage>
        <taxon>Bacteria</taxon>
        <taxon>Pseudomonadati</taxon>
        <taxon>Pseudomonadota</taxon>
        <taxon>Gammaproteobacteria</taxon>
        <taxon>Lysobacterales</taxon>
        <taxon>Lysobacteraceae</taxon>
        <taxon>Xanthomonas</taxon>
    </lineage>
</organism>
<keyword evidence="3" id="KW-1133">Transmembrane helix</keyword>
<feature type="coiled-coil region" evidence="1">
    <location>
        <begin position="386"/>
        <end position="420"/>
    </location>
</feature>
<dbReference type="Proteomes" id="UP000000576">
    <property type="component" value="Chromosome"/>
</dbReference>
<feature type="compositionally biased region" description="Low complexity" evidence="2">
    <location>
        <begin position="494"/>
        <end position="507"/>
    </location>
</feature>
<dbReference type="InterPro" id="IPR020012">
    <property type="entry name" value="LysM_FimV"/>
</dbReference>
<dbReference type="NCBIfam" id="TIGR03505">
    <property type="entry name" value="FimV_core"/>
    <property type="match status" value="1"/>
</dbReference>
<dbReference type="Gene3D" id="1.20.58.2200">
    <property type="match status" value="1"/>
</dbReference>
<reference evidence="5 6" key="1">
    <citation type="journal article" date="2002" name="Nature">
        <title>Comparison of the genomes of two Xanthomonas pathogens with differing host specificities.</title>
        <authorList>
            <person name="da Silva A.C."/>
            <person name="Ferro J.A."/>
            <person name="Reinach F.C."/>
            <person name="Farah C.S."/>
            <person name="Furlan L.R."/>
            <person name="Quaggio R.B."/>
            <person name="Monteiro-Vitorello C.B."/>
            <person name="Van Sluys M.A."/>
            <person name="Almeida N.F."/>
            <person name="Alves L.M."/>
            <person name="do Amaral A.M."/>
            <person name="Bertolini M.C."/>
            <person name="Camargo L.E."/>
            <person name="Camarotte G."/>
            <person name="Cannavan F."/>
            <person name="Cardozo J."/>
            <person name="Chambergo F."/>
            <person name="Ciapina L.P."/>
            <person name="Cicarelli R.M."/>
            <person name="Coutinho L.L."/>
            <person name="Cursino-Santos J.R."/>
            <person name="El-Dorry H."/>
            <person name="Faria J.B."/>
            <person name="Ferreira A.J."/>
            <person name="Ferreira R.C."/>
            <person name="Ferro M.I."/>
            <person name="Formighieri E.F."/>
            <person name="Franco M.C."/>
            <person name="Greggio C.C."/>
            <person name="Gruber A."/>
            <person name="Katsuyama A.M."/>
            <person name="Kishi L.T."/>
            <person name="Leite R.P."/>
            <person name="Lemos E.G."/>
            <person name="Lemos M.V."/>
            <person name="Locali E.C."/>
            <person name="Machado M.A."/>
            <person name="Madeira A.M."/>
            <person name="Martinez-Rossi N.M."/>
            <person name="Martins E.C."/>
            <person name="Meidanis J."/>
            <person name="Menck C.F."/>
            <person name="Miyaki C.Y."/>
            <person name="Moon D.H."/>
            <person name="Moreira L.M."/>
            <person name="Novo M.T."/>
            <person name="Okura V.K."/>
            <person name="Oliveira M.C."/>
            <person name="Oliveira V.R."/>
            <person name="Pereira H.A."/>
            <person name="Rossi A."/>
            <person name="Sena J.A."/>
            <person name="Silva C."/>
            <person name="de Souza R.F."/>
            <person name="Spinola L.A."/>
            <person name="Takita M.A."/>
            <person name="Tamura R.E."/>
            <person name="Teixeira E.C."/>
            <person name="Tezza R.I."/>
            <person name="Trindade dos Santos M."/>
            <person name="Truffi D."/>
            <person name="Tsai S.M."/>
            <person name="White F.F."/>
            <person name="Setubal J.C."/>
            <person name="Kitajima J.P."/>
        </authorList>
    </citation>
    <scope>NUCLEOTIDE SEQUENCE [LARGE SCALE GENOMIC DNA]</scope>
    <source>
        <strain evidence="5 6">306</strain>
    </source>
</reference>
<keyword evidence="3" id="KW-0472">Membrane</keyword>
<dbReference type="InterPro" id="IPR057840">
    <property type="entry name" value="FimV_N"/>
</dbReference>
<accession>A0AAI8ETE9</accession>
<feature type="compositionally biased region" description="Polar residues" evidence="2">
    <location>
        <begin position="361"/>
        <end position="373"/>
    </location>
</feature>
<keyword evidence="3" id="KW-0812">Transmembrane</keyword>
<protein>
    <submittedName>
        <fullName evidence="5">FimV protein</fullName>
    </submittedName>
</protein>
<feature type="compositionally biased region" description="Low complexity" evidence="2">
    <location>
        <begin position="630"/>
        <end position="644"/>
    </location>
</feature>
<dbReference type="InterPro" id="IPR020011">
    <property type="entry name" value="FimV_C"/>
</dbReference>
<dbReference type="Pfam" id="PF25800">
    <property type="entry name" value="FimV_N"/>
    <property type="match status" value="1"/>
</dbReference>
<evidence type="ECO:0000313" key="6">
    <source>
        <dbReference type="Proteomes" id="UP000000576"/>
    </source>
</evidence>
<dbReference type="KEGG" id="xac:XAC2722"/>
<evidence type="ECO:0000313" key="5">
    <source>
        <dbReference type="EMBL" id="AAM37567.1"/>
    </source>
</evidence>